<evidence type="ECO:0000313" key="3">
    <source>
        <dbReference type="Proteomes" id="UP000078492"/>
    </source>
</evidence>
<proteinExistence type="predicted"/>
<evidence type="ECO:0000313" key="2">
    <source>
        <dbReference type="EMBL" id="KYN10146.1"/>
    </source>
</evidence>
<organism evidence="2 3">
    <name type="scientific">Trachymyrmex cornetzi</name>
    <dbReference type="NCBI Taxonomy" id="471704"/>
    <lineage>
        <taxon>Eukaryota</taxon>
        <taxon>Metazoa</taxon>
        <taxon>Ecdysozoa</taxon>
        <taxon>Arthropoda</taxon>
        <taxon>Hexapoda</taxon>
        <taxon>Insecta</taxon>
        <taxon>Pterygota</taxon>
        <taxon>Neoptera</taxon>
        <taxon>Endopterygota</taxon>
        <taxon>Hymenoptera</taxon>
        <taxon>Apocrita</taxon>
        <taxon>Aculeata</taxon>
        <taxon>Formicoidea</taxon>
        <taxon>Formicidae</taxon>
        <taxon>Myrmicinae</taxon>
        <taxon>Trachymyrmex</taxon>
    </lineage>
</organism>
<dbReference type="PANTHER" id="PTHR47577">
    <property type="entry name" value="THAP DOMAIN-CONTAINING PROTEIN 6"/>
    <property type="match status" value="1"/>
</dbReference>
<protein>
    <submittedName>
        <fullName evidence="2">THAP domain-containing protein 9</fullName>
    </submittedName>
</protein>
<name>A0A151IT23_9HYME</name>
<dbReference type="InterPro" id="IPR048365">
    <property type="entry name" value="TNP-like_RNaseH_N"/>
</dbReference>
<dbReference type="InterPro" id="IPR021896">
    <property type="entry name" value="THAP9-like_HTH"/>
</dbReference>
<evidence type="ECO:0000259" key="1">
    <source>
        <dbReference type="PROSITE" id="PS51029"/>
    </source>
</evidence>
<accession>A0A151IT23</accession>
<dbReference type="Pfam" id="PF21789">
    <property type="entry name" value="TNP-like_RNaseH_C"/>
    <property type="match status" value="1"/>
</dbReference>
<sequence>MKNVETNRQRSKLSNRAVEAIVIMVVCLNENWKIPVAYHFINGLNGEDRANIILECLEKLHPTGINVISLTFDGGSSNIKMAENLRAKFCYTTNFDLSQDHLELFFSSVRSRGGNNNNPTTEQFQSALKWLLIYAQVGSSVYANCIKKHDTCILQIKKSVTKEKNLIVTVAKDISFEEQQSTNDMLNESAIKNYAYAVLLDHNYATPAVFHNVNQIYVKDVIAYKAGFVIKKISKSIKCVSCRKLLTNYETLSSLRQIKNRGKLTPASADVIEICLIAERTLREIQIFETENVKNVLIEKTMVSDTLINDTEFSPIINDIYKRRKGARKKYSAQLRAFALTLNFYSAKAYRYVRKTFCNFLPDPATIRKWYATLDGQPDFTKEALDAVKCKVQKSENPIFCNLVLDEMSIKEKPSYDGNKFQGFVDVGLSVGDSAVLVTAKHALVFMLVALNDHWKLPIGYFLIDSLNGKERMLYDFRLPLKQRGRKQKDDLWNEVSIYLKGSYTPSEAEKRWNYLKDCYRKARNLFKKRQVVQRSGSAGTSKSQLIMPSFRHYDSMTFLNDTLEHRQ</sequence>
<dbReference type="PANTHER" id="PTHR47577:SF2">
    <property type="entry name" value="THAP DOMAIN CONTAINING 9"/>
    <property type="match status" value="1"/>
</dbReference>
<dbReference type="SMART" id="SM00595">
    <property type="entry name" value="MADF"/>
    <property type="match status" value="1"/>
</dbReference>
<dbReference type="InterPro" id="IPR048367">
    <property type="entry name" value="TNP-like_RNaseH_C"/>
</dbReference>
<feature type="domain" description="MADF" evidence="1">
    <location>
        <begin position="463"/>
        <end position="565"/>
    </location>
</feature>
<gene>
    <name evidence="2" type="ORF">ALC57_17722</name>
</gene>
<dbReference type="Pfam" id="PF12017">
    <property type="entry name" value="Tnp_P_element"/>
    <property type="match status" value="1"/>
</dbReference>
<dbReference type="PROSITE" id="PS51029">
    <property type="entry name" value="MADF"/>
    <property type="match status" value="1"/>
</dbReference>
<dbReference type="STRING" id="471704.A0A151IT23"/>
<dbReference type="InterPro" id="IPR006578">
    <property type="entry name" value="MADF-dom"/>
</dbReference>
<keyword evidence="3" id="KW-1185">Reference proteome</keyword>
<reference evidence="2 3" key="1">
    <citation type="submission" date="2015-09" db="EMBL/GenBank/DDBJ databases">
        <title>Trachymyrmex cornetzi WGS genome.</title>
        <authorList>
            <person name="Nygaard S."/>
            <person name="Hu H."/>
            <person name="Boomsma J."/>
            <person name="Zhang G."/>
        </authorList>
    </citation>
    <scope>NUCLEOTIDE SEQUENCE [LARGE SCALE GENOMIC DNA]</scope>
    <source>
        <strain evidence="2">Tcor2-1</strain>
        <tissue evidence="2">Whole body</tissue>
    </source>
</reference>
<dbReference type="Proteomes" id="UP000078492">
    <property type="component" value="Unassembled WGS sequence"/>
</dbReference>
<dbReference type="AlphaFoldDB" id="A0A151IT23"/>
<dbReference type="Pfam" id="PF21787">
    <property type="entry name" value="TNP-like_RNaseH_N"/>
    <property type="match status" value="2"/>
</dbReference>
<dbReference type="EMBL" id="KQ981038">
    <property type="protein sequence ID" value="KYN10146.1"/>
    <property type="molecule type" value="Genomic_DNA"/>
</dbReference>